<gene>
    <name evidence="2" type="ORF">KC01_LOCUS7743</name>
</gene>
<name>A0AAV2JFP9_KNICA</name>
<evidence type="ECO:0000313" key="2">
    <source>
        <dbReference type="EMBL" id="CAL1576305.1"/>
    </source>
</evidence>
<dbReference type="Proteomes" id="UP001497482">
    <property type="component" value="Chromosome 12"/>
</dbReference>
<dbReference type="EMBL" id="OZ035834">
    <property type="protein sequence ID" value="CAL1576305.1"/>
    <property type="molecule type" value="Genomic_DNA"/>
</dbReference>
<sequence>MSSSSSTLQLSYLPLRKFDTCDIPKVLTVSRPLLRLDPYTMRPAWALFFLFLTYRVARSLGLPFPPPSSQCKRVTYRALQGQSRREDAEEGSKSREEGCGKASSGEKGRARKVTKSTSSYQDA</sequence>
<evidence type="ECO:0000313" key="3">
    <source>
        <dbReference type="Proteomes" id="UP001497482"/>
    </source>
</evidence>
<accession>A0AAV2JFP9</accession>
<feature type="compositionally biased region" description="Basic and acidic residues" evidence="1">
    <location>
        <begin position="83"/>
        <end position="108"/>
    </location>
</feature>
<protein>
    <submittedName>
        <fullName evidence="2">Uncharacterized protein</fullName>
    </submittedName>
</protein>
<proteinExistence type="predicted"/>
<feature type="region of interest" description="Disordered" evidence="1">
    <location>
        <begin position="73"/>
        <end position="123"/>
    </location>
</feature>
<reference evidence="2 3" key="1">
    <citation type="submission" date="2024-04" db="EMBL/GenBank/DDBJ databases">
        <authorList>
            <person name="Waldvogel A.-M."/>
            <person name="Schoenle A."/>
        </authorList>
    </citation>
    <scope>NUCLEOTIDE SEQUENCE [LARGE SCALE GENOMIC DNA]</scope>
</reference>
<organism evidence="2 3">
    <name type="scientific">Knipowitschia caucasica</name>
    <name type="common">Caucasian dwarf goby</name>
    <name type="synonym">Pomatoschistus caucasicus</name>
    <dbReference type="NCBI Taxonomy" id="637954"/>
    <lineage>
        <taxon>Eukaryota</taxon>
        <taxon>Metazoa</taxon>
        <taxon>Chordata</taxon>
        <taxon>Craniata</taxon>
        <taxon>Vertebrata</taxon>
        <taxon>Euteleostomi</taxon>
        <taxon>Actinopterygii</taxon>
        <taxon>Neopterygii</taxon>
        <taxon>Teleostei</taxon>
        <taxon>Neoteleostei</taxon>
        <taxon>Acanthomorphata</taxon>
        <taxon>Gobiaria</taxon>
        <taxon>Gobiiformes</taxon>
        <taxon>Gobioidei</taxon>
        <taxon>Gobiidae</taxon>
        <taxon>Gobiinae</taxon>
        <taxon>Knipowitschia</taxon>
    </lineage>
</organism>
<dbReference type="AlphaFoldDB" id="A0AAV2JFP9"/>
<keyword evidence="3" id="KW-1185">Reference proteome</keyword>
<evidence type="ECO:0000256" key="1">
    <source>
        <dbReference type="SAM" id="MobiDB-lite"/>
    </source>
</evidence>